<evidence type="ECO:0000313" key="6">
    <source>
        <dbReference type="EMBL" id="GHM59037.1"/>
    </source>
</evidence>
<evidence type="ECO:0000256" key="1">
    <source>
        <dbReference type="ARBA" id="ARBA00012528"/>
    </source>
</evidence>
<dbReference type="GO" id="GO:0043709">
    <property type="term" value="P:cell adhesion involved in single-species biofilm formation"/>
    <property type="evidence" value="ECO:0007669"/>
    <property type="project" value="TreeGrafter"/>
</dbReference>
<dbReference type="GO" id="GO:1902201">
    <property type="term" value="P:negative regulation of bacterial-type flagellum-dependent cell motility"/>
    <property type="evidence" value="ECO:0007669"/>
    <property type="project" value="TreeGrafter"/>
</dbReference>
<dbReference type="Proteomes" id="UP000637906">
    <property type="component" value="Unassembled WGS sequence"/>
</dbReference>
<dbReference type="PROSITE" id="PS50887">
    <property type="entry name" value="GGDEF"/>
    <property type="match status" value="1"/>
</dbReference>
<evidence type="ECO:0000259" key="5">
    <source>
        <dbReference type="PROSITE" id="PS50887"/>
    </source>
</evidence>
<feature type="domain" description="GGDEF" evidence="5">
    <location>
        <begin position="271"/>
        <end position="404"/>
    </location>
</feature>
<dbReference type="SUPFAM" id="SSF55073">
    <property type="entry name" value="Nucleotide cyclase"/>
    <property type="match status" value="1"/>
</dbReference>
<gene>
    <name evidence="6" type="primary">pleD</name>
    <name evidence="6" type="ORF">sL5_00300</name>
</gene>
<dbReference type="GO" id="GO:0000160">
    <property type="term" value="P:phosphorelay signal transduction system"/>
    <property type="evidence" value="ECO:0007669"/>
    <property type="project" value="InterPro"/>
</dbReference>
<dbReference type="SUPFAM" id="SSF52172">
    <property type="entry name" value="CheY-like"/>
    <property type="match status" value="2"/>
</dbReference>
<name>A0A8J3MQ03_9RICK</name>
<evidence type="ECO:0000313" key="7">
    <source>
        <dbReference type="Proteomes" id="UP000637906"/>
    </source>
</evidence>
<dbReference type="Pfam" id="PF00990">
    <property type="entry name" value="GGDEF"/>
    <property type="match status" value="1"/>
</dbReference>
<accession>A0A8J3MQ03</accession>
<dbReference type="Gene3D" id="3.40.50.2300">
    <property type="match status" value="1"/>
</dbReference>
<dbReference type="InterPro" id="IPR050469">
    <property type="entry name" value="Diguanylate_Cyclase"/>
</dbReference>
<dbReference type="EC" id="2.7.7.65" evidence="1"/>
<organism evidence="6 7">
    <name type="scientific">Candidatus Mesenet longicola</name>
    <dbReference type="NCBI Taxonomy" id="1892558"/>
    <lineage>
        <taxon>Bacteria</taxon>
        <taxon>Pseudomonadati</taxon>
        <taxon>Pseudomonadota</taxon>
        <taxon>Alphaproteobacteria</taxon>
        <taxon>Rickettsiales</taxon>
        <taxon>Anaplasmataceae</taxon>
        <taxon>Candidatus Mesenet</taxon>
    </lineage>
</organism>
<dbReference type="GO" id="GO:0052621">
    <property type="term" value="F:diguanylate cyclase activity"/>
    <property type="evidence" value="ECO:0007669"/>
    <property type="project" value="UniProtKB-EC"/>
</dbReference>
<comment type="caution">
    <text evidence="3">Lacks conserved residue(s) required for the propagation of feature annotation.</text>
</comment>
<evidence type="ECO:0000259" key="4">
    <source>
        <dbReference type="PROSITE" id="PS50110"/>
    </source>
</evidence>
<dbReference type="SMART" id="SM00448">
    <property type="entry name" value="REC"/>
    <property type="match status" value="1"/>
</dbReference>
<dbReference type="AlphaFoldDB" id="A0A8J3MQ03"/>
<dbReference type="FunFam" id="3.30.70.270:FF:000001">
    <property type="entry name" value="Diguanylate cyclase domain protein"/>
    <property type="match status" value="1"/>
</dbReference>
<dbReference type="EMBL" id="BNGU01000001">
    <property type="protein sequence ID" value="GHM59037.1"/>
    <property type="molecule type" value="Genomic_DNA"/>
</dbReference>
<dbReference type="InterPro" id="IPR011006">
    <property type="entry name" value="CheY-like_superfamily"/>
</dbReference>
<dbReference type="InterPro" id="IPR043128">
    <property type="entry name" value="Rev_trsase/Diguanyl_cyclase"/>
</dbReference>
<dbReference type="NCBIfam" id="TIGR00254">
    <property type="entry name" value="GGDEF"/>
    <property type="match status" value="1"/>
</dbReference>
<dbReference type="PANTHER" id="PTHR45138">
    <property type="entry name" value="REGULATORY COMPONENTS OF SENSORY TRANSDUCTION SYSTEM"/>
    <property type="match status" value="1"/>
</dbReference>
<dbReference type="GO" id="GO:0005886">
    <property type="term" value="C:plasma membrane"/>
    <property type="evidence" value="ECO:0007669"/>
    <property type="project" value="TreeGrafter"/>
</dbReference>
<comment type="catalytic activity">
    <reaction evidence="2">
        <text>2 GTP = 3',3'-c-di-GMP + 2 diphosphate</text>
        <dbReference type="Rhea" id="RHEA:24898"/>
        <dbReference type="ChEBI" id="CHEBI:33019"/>
        <dbReference type="ChEBI" id="CHEBI:37565"/>
        <dbReference type="ChEBI" id="CHEBI:58805"/>
        <dbReference type="EC" id="2.7.7.65"/>
    </reaction>
</comment>
<sequence length="404" mass="46096">MMPIMDGFQVCKVLKSDPTTTYIPVVMITALHDTYDKVQGINSGADDFLSKPINDIALFARIRSLVRLKMLIDELRLRGQTNSEISGVIENQIMDYSNQISDASILIIDQDITQSEEICIVLKECFKNVVVSHNISHALKIGIENNYDLIIINVHLAGEEGLKLCSQFRSNVNTRYTPILILLDEQDDNYNLIKALDMGVNDYLVVPLDKNELKARANLQVKRKRYQDALRANLYHNMKMAIKDPLTNCYNRYYFDMHLKNIMKEYSIKGKELSLMMIDVDHFKKVNDNFGHHAGDECLKQIQRRIGENIRAVDLLARFGGEEFIVLLPDTKINEAQMIAERMRCIIAEKPFDFLDSCKVNQTISIGVAQMSYGDSTNQLIENADKCLYKAKNSGRNKVVVQSN</sequence>
<dbReference type="InterPro" id="IPR001789">
    <property type="entry name" value="Sig_transdc_resp-reg_receiver"/>
</dbReference>
<protein>
    <recommendedName>
        <fullName evidence="1">diguanylate cyclase</fullName>
        <ecNumber evidence="1">2.7.7.65</ecNumber>
    </recommendedName>
</protein>
<dbReference type="PANTHER" id="PTHR45138:SF9">
    <property type="entry name" value="DIGUANYLATE CYCLASE DGCM-RELATED"/>
    <property type="match status" value="1"/>
</dbReference>
<dbReference type="NCBIfam" id="NF007135">
    <property type="entry name" value="PRK09581.1"/>
    <property type="match status" value="1"/>
</dbReference>
<proteinExistence type="predicted"/>
<reference evidence="6 7" key="1">
    <citation type="journal article" date="2021" name="Microb. Ecol.">
        <title>Candidatus Mesenet longicola: Novel Endosymbionts of Brontispa longissima that Induce Cytoplasmic Incompatibility.</title>
        <authorList>
            <person name="Takano S."/>
            <person name="Gotoh Y."/>
            <person name="Hayashi T."/>
        </authorList>
    </citation>
    <scope>NUCLEOTIDE SEQUENCE [LARGE SCALE GENOMIC DNA]</scope>
    <source>
        <strain evidence="6">L5</strain>
    </source>
</reference>
<dbReference type="SMART" id="SM00267">
    <property type="entry name" value="GGDEF"/>
    <property type="match status" value="1"/>
</dbReference>
<keyword evidence="7" id="KW-1185">Reference proteome</keyword>
<dbReference type="Gene3D" id="3.30.70.270">
    <property type="match status" value="1"/>
</dbReference>
<comment type="caution">
    <text evidence="6">The sequence shown here is derived from an EMBL/GenBank/DDBJ whole genome shotgun (WGS) entry which is preliminary data.</text>
</comment>
<evidence type="ECO:0000256" key="3">
    <source>
        <dbReference type="PROSITE-ProRule" id="PRU00169"/>
    </source>
</evidence>
<dbReference type="InterPro" id="IPR000160">
    <property type="entry name" value="GGDEF_dom"/>
</dbReference>
<evidence type="ECO:0000256" key="2">
    <source>
        <dbReference type="ARBA" id="ARBA00034247"/>
    </source>
</evidence>
<dbReference type="InterPro" id="IPR029787">
    <property type="entry name" value="Nucleotide_cyclase"/>
</dbReference>
<dbReference type="CDD" id="cd01949">
    <property type="entry name" value="GGDEF"/>
    <property type="match status" value="1"/>
</dbReference>
<feature type="domain" description="Response regulatory" evidence="4">
    <location>
        <begin position="1"/>
        <end position="66"/>
    </location>
</feature>
<dbReference type="PROSITE" id="PS50110">
    <property type="entry name" value="RESPONSE_REGULATORY"/>
    <property type="match status" value="2"/>
</dbReference>
<feature type="domain" description="Response regulatory" evidence="4">
    <location>
        <begin position="104"/>
        <end position="221"/>
    </location>
</feature>
<dbReference type="Pfam" id="PF00072">
    <property type="entry name" value="Response_reg"/>
    <property type="match status" value="2"/>
</dbReference>